<dbReference type="OrthoDB" id="10635at10239"/>
<dbReference type="GeneID" id="24623261"/>
<evidence type="ECO:0000313" key="1">
    <source>
        <dbReference type="EMBL" id="AIX13142.1"/>
    </source>
</evidence>
<sequence length="170" mass="18993">MSIEIIAQSKSGKTVLFGTQEGRVINNIGTLYGKGNDKGGRYLVEYAPKPKLVGGETYQVPQKQYFDSRIDAMQFFRFQSNHELFVAAKEAGLDDATAELVAARKMTLEAALGDMDVTDECEHMEEYEEWLANQGGEDDHTPSLEVLMAGGPAAWEYQNEKNAWLDSRNF</sequence>
<proteinExistence type="predicted"/>
<keyword evidence="2" id="KW-1185">Reference proteome</keyword>
<dbReference type="KEGG" id="vg:24623261"/>
<accession>A0A0A0YRC2</accession>
<protein>
    <submittedName>
        <fullName evidence="1">Uncharacterized protein</fullName>
    </submittedName>
</protein>
<name>A0A0A0YRC2_9CAUD</name>
<organism evidence="1 2">
    <name type="scientific">Erwinia phage phiEa2809</name>
    <dbReference type="NCBI Taxonomy" id="1564096"/>
    <lineage>
        <taxon>Viruses</taxon>
        <taxon>Duplodnaviria</taxon>
        <taxon>Heunggongvirae</taxon>
        <taxon>Uroviricota</taxon>
        <taxon>Caudoviricetes</taxon>
        <taxon>Pantevenvirales</taxon>
        <taxon>Ackermannviridae</taxon>
        <taxon>Nezavisimistyvirus</taxon>
        <taxon>Nezavisimistyvirus Ea2809</taxon>
    </lineage>
</organism>
<dbReference type="RefSeq" id="YP_009147646.1">
    <property type="nucleotide sequence ID" value="NC_027340.1"/>
</dbReference>
<dbReference type="Proteomes" id="UP000030322">
    <property type="component" value="Segment"/>
</dbReference>
<evidence type="ECO:0000313" key="2">
    <source>
        <dbReference type="Proteomes" id="UP000030322"/>
    </source>
</evidence>
<dbReference type="EMBL" id="KP037007">
    <property type="protein sequence ID" value="AIX13142.1"/>
    <property type="molecule type" value="Genomic_DNA"/>
</dbReference>
<reference evidence="1 2" key="1">
    <citation type="submission" date="2014-10" db="EMBL/GenBank/DDBJ databases">
        <title>Characterization of a new ViI-like Erwinia amylovora bacteriophage.</title>
        <authorList>
            <person name="Lagonenko A.L."/>
            <person name="Valentovich L.N."/>
        </authorList>
    </citation>
    <scope>NUCLEOTIDE SEQUENCE [LARGE SCALE GENOMIC DNA]</scope>
</reference>
<gene>
    <name evidence="1" type="ORF">NW77_134</name>
</gene>